<gene>
    <name evidence="1" type="ORF">chiPu_0005649</name>
</gene>
<dbReference type="Proteomes" id="UP000287033">
    <property type="component" value="Unassembled WGS sequence"/>
</dbReference>
<proteinExistence type="predicted"/>
<organism evidence="1 2">
    <name type="scientific">Chiloscyllium punctatum</name>
    <name type="common">Brownbanded bambooshark</name>
    <name type="synonym">Hemiscyllium punctatum</name>
    <dbReference type="NCBI Taxonomy" id="137246"/>
    <lineage>
        <taxon>Eukaryota</taxon>
        <taxon>Metazoa</taxon>
        <taxon>Chordata</taxon>
        <taxon>Craniata</taxon>
        <taxon>Vertebrata</taxon>
        <taxon>Chondrichthyes</taxon>
        <taxon>Elasmobranchii</taxon>
        <taxon>Galeomorphii</taxon>
        <taxon>Galeoidea</taxon>
        <taxon>Orectolobiformes</taxon>
        <taxon>Hemiscylliidae</taxon>
        <taxon>Chiloscyllium</taxon>
    </lineage>
</organism>
<protein>
    <submittedName>
        <fullName evidence="1">Uncharacterized protein</fullName>
    </submittedName>
</protein>
<evidence type="ECO:0000313" key="1">
    <source>
        <dbReference type="EMBL" id="GCC27224.1"/>
    </source>
</evidence>
<name>A0A401SA40_CHIPU</name>
<dbReference type="EMBL" id="BEZZ01000156">
    <property type="protein sequence ID" value="GCC27224.1"/>
    <property type="molecule type" value="Genomic_DNA"/>
</dbReference>
<dbReference type="AlphaFoldDB" id="A0A401SA40"/>
<comment type="caution">
    <text evidence="1">The sequence shown here is derived from an EMBL/GenBank/DDBJ whole genome shotgun (WGS) entry which is preliminary data.</text>
</comment>
<sequence>MELPAPTLTSHQFLARIVTGVLGQLMRGFDPCSHLTPLVWVGQKAPRAVVDQVTVLAYLKGEKLKDGAELMERPGWQYGSGGDSQIEEIVDIIIKYRNKRECGRQIAVTIMGLQTILSIASTLGNDIEMATKCFGSTEDLQTQAAVLPKSSPQQK</sequence>
<reference evidence="1 2" key="1">
    <citation type="journal article" date="2018" name="Nat. Ecol. Evol.">
        <title>Shark genomes provide insights into elasmobranch evolution and the origin of vertebrates.</title>
        <authorList>
            <person name="Hara Y"/>
            <person name="Yamaguchi K"/>
            <person name="Onimaru K"/>
            <person name="Kadota M"/>
            <person name="Koyanagi M"/>
            <person name="Keeley SD"/>
            <person name="Tatsumi K"/>
            <person name="Tanaka K"/>
            <person name="Motone F"/>
            <person name="Kageyama Y"/>
            <person name="Nozu R"/>
            <person name="Adachi N"/>
            <person name="Nishimura O"/>
            <person name="Nakagawa R"/>
            <person name="Tanegashima C"/>
            <person name="Kiyatake I"/>
            <person name="Matsumoto R"/>
            <person name="Murakumo K"/>
            <person name="Nishida K"/>
            <person name="Terakita A"/>
            <person name="Kuratani S"/>
            <person name="Sato K"/>
            <person name="Hyodo S Kuraku.S."/>
        </authorList>
    </citation>
    <scope>NUCLEOTIDE SEQUENCE [LARGE SCALE GENOMIC DNA]</scope>
</reference>
<accession>A0A401SA40</accession>
<evidence type="ECO:0000313" key="2">
    <source>
        <dbReference type="Proteomes" id="UP000287033"/>
    </source>
</evidence>
<keyword evidence="2" id="KW-1185">Reference proteome</keyword>